<reference evidence="3 4" key="1">
    <citation type="submission" date="2024-10" db="EMBL/GenBank/DDBJ databases">
        <authorList>
            <person name="Kim D."/>
        </authorList>
    </citation>
    <scope>NUCLEOTIDE SEQUENCE [LARGE SCALE GENOMIC DNA]</scope>
    <source>
        <strain evidence="3">BH-2024</strain>
    </source>
</reference>
<proteinExistence type="predicted"/>
<feature type="transmembrane region" description="Helical" evidence="2">
    <location>
        <begin position="316"/>
        <end position="336"/>
    </location>
</feature>
<dbReference type="EMBL" id="JBICBT010000491">
    <property type="protein sequence ID" value="KAL3111878.1"/>
    <property type="molecule type" value="Genomic_DNA"/>
</dbReference>
<evidence type="ECO:0000313" key="4">
    <source>
        <dbReference type="Proteomes" id="UP001620626"/>
    </source>
</evidence>
<evidence type="ECO:0000313" key="3">
    <source>
        <dbReference type="EMBL" id="KAL3111878.1"/>
    </source>
</evidence>
<keyword evidence="2" id="KW-0472">Membrane</keyword>
<dbReference type="Proteomes" id="UP001620626">
    <property type="component" value="Unassembled WGS sequence"/>
</dbReference>
<feature type="region of interest" description="Disordered" evidence="1">
    <location>
        <begin position="367"/>
        <end position="402"/>
    </location>
</feature>
<accession>A0ABD2L9G7</accession>
<feature type="region of interest" description="Disordered" evidence="1">
    <location>
        <begin position="108"/>
        <end position="127"/>
    </location>
</feature>
<comment type="caution">
    <text evidence="3">The sequence shown here is derived from an EMBL/GenBank/DDBJ whole genome shotgun (WGS) entry which is preliminary data.</text>
</comment>
<feature type="region of interest" description="Disordered" evidence="1">
    <location>
        <begin position="1"/>
        <end position="52"/>
    </location>
</feature>
<evidence type="ECO:0000256" key="1">
    <source>
        <dbReference type="SAM" id="MobiDB-lite"/>
    </source>
</evidence>
<keyword evidence="2" id="KW-0812">Transmembrane</keyword>
<keyword evidence="2" id="KW-1133">Transmembrane helix</keyword>
<name>A0ABD2L9G7_9BILA</name>
<gene>
    <name evidence="3" type="ORF">niasHT_015076</name>
</gene>
<dbReference type="AlphaFoldDB" id="A0ABD2L9G7"/>
<keyword evidence="4" id="KW-1185">Reference proteome</keyword>
<evidence type="ECO:0000256" key="2">
    <source>
        <dbReference type="SAM" id="Phobius"/>
    </source>
</evidence>
<organism evidence="3 4">
    <name type="scientific">Heterodera trifolii</name>
    <dbReference type="NCBI Taxonomy" id="157864"/>
    <lineage>
        <taxon>Eukaryota</taxon>
        <taxon>Metazoa</taxon>
        <taxon>Ecdysozoa</taxon>
        <taxon>Nematoda</taxon>
        <taxon>Chromadorea</taxon>
        <taxon>Rhabditida</taxon>
        <taxon>Tylenchina</taxon>
        <taxon>Tylenchomorpha</taxon>
        <taxon>Tylenchoidea</taxon>
        <taxon>Heteroderidae</taxon>
        <taxon>Heteroderinae</taxon>
        <taxon>Heterodera</taxon>
    </lineage>
</organism>
<sequence>MESERKMNGLQKGYGSRPKPVAPGRKKRDGRADIETAGNLTADGRKHQTSLKKPTNDDVIKLFVRDVFDHYNLIGSILYDGYQATVIDYSKIEAVLCDGDHTQITDSPKLNSNCDQPARGNGQNVDQNSAKTGKNGFIIIININLKNLGIKKCTNTNSSIRPCFEEELTILKSIDQPDKRMINLLGELYKTINDFIALIEFSKQKAKIHNLKKMIADAAIVMAKQWHIPANEIMPLGEGQKIEHKSMLEELAQLWSQYKSHKPSENADDNHENHQRRTRMLKLIMDFAVDEVDGLANLKENQQRQRRRRKKRRSSLSAISLLIGVLLFCCLAIWLVNKYCNFATNSSTLNEATPNYSEIDDENMPALEIVPSSPPKNALPKSQQSRDGKMNKKKHCTPTNSESLLKHNYLPSQAAEDPLDNAHLSQFGRDQLYYSSHYGKGEPSTRSPYVFSSLEQNHFYSDSFSD</sequence>
<protein>
    <submittedName>
        <fullName evidence="3">Uncharacterized protein</fullName>
    </submittedName>
</protein>